<proteinExistence type="inferred from homology"/>
<comment type="caution">
    <text evidence="5">The sequence shown here is derived from an EMBL/GenBank/DDBJ whole genome shotgun (WGS) entry which is preliminary data.</text>
</comment>
<keyword evidence="6" id="KW-1185">Reference proteome</keyword>
<evidence type="ECO:0000256" key="4">
    <source>
        <dbReference type="SAM" id="MobiDB-lite"/>
    </source>
</evidence>
<dbReference type="Gene3D" id="1.10.287.3980">
    <property type="match status" value="1"/>
</dbReference>
<keyword evidence="2" id="KW-0689">Ribosomal protein</keyword>
<sequence length="143" mass="15524">MATTAMSLAGAMAPTRAMPSRKISSSRPVLTNPSVMRPHRTSSAIASARSLTFRSSSCFSGVCIATRIGFRWEAPHKDNIVKVNAKVALGCTKRSRSRKSIARAQGFRVRISTPGGRNVLRRRRAKGRKILCPCTNPNSGKRA</sequence>
<evidence type="ECO:0000313" key="6">
    <source>
        <dbReference type="Proteomes" id="UP000825935"/>
    </source>
</evidence>
<keyword evidence="3" id="KW-0687">Ribonucleoprotein</keyword>
<organism evidence="5 6">
    <name type="scientific">Ceratopteris richardii</name>
    <name type="common">Triangle waterfern</name>
    <dbReference type="NCBI Taxonomy" id="49495"/>
    <lineage>
        <taxon>Eukaryota</taxon>
        <taxon>Viridiplantae</taxon>
        <taxon>Streptophyta</taxon>
        <taxon>Embryophyta</taxon>
        <taxon>Tracheophyta</taxon>
        <taxon>Polypodiopsida</taxon>
        <taxon>Polypodiidae</taxon>
        <taxon>Polypodiales</taxon>
        <taxon>Pteridineae</taxon>
        <taxon>Pteridaceae</taxon>
        <taxon>Parkerioideae</taxon>
        <taxon>Ceratopteris</taxon>
    </lineage>
</organism>
<evidence type="ECO:0008006" key="7">
    <source>
        <dbReference type="Google" id="ProtNLM"/>
    </source>
</evidence>
<gene>
    <name evidence="5" type="ORF">KP509_11G081600</name>
</gene>
<dbReference type="InterPro" id="IPR000271">
    <property type="entry name" value="Ribosomal_bL34"/>
</dbReference>
<evidence type="ECO:0000256" key="1">
    <source>
        <dbReference type="ARBA" id="ARBA00010111"/>
    </source>
</evidence>
<evidence type="ECO:0000256" key="3">
    <source>
        <dbReference type="ARBA" id="ARBA00023274"/>
    </source>
</evidence>
<dbReference type="OrthoDB" id="431691at2759"/>
<feature type="compositionally biased region" description="Polar residues" evidence="4">
    <location>
        <begin position="22"/>
        <end position="34"/>
    </location>
</feature>
<name>A0A8T2TRK6_CERRI</name>
<evidence type="ECO:0000313" key="5">
    <source>
        <dbReference type="EMBL" id="KAH7426017.1"/>
    </source>
</evidence>
<dbReference type="AlphaFoldDB" id="A0A8T2TRK6"/>
<dbReference type="GO" id="GO:0003735">
    <property type="term" value="F:structural constituent of ribosome"/>
    <property type="evidence" value="ECO:0007669"/>
    <property type="project" value="InterPro"/>
</dbReference>
<dbReference type="GO" id="GO:1990904">
    <property type="term" value="C:ribonucleoprotein complex"/>
    <property type="evidence" value="ECO:0007669"/>
    <property type="project" value="UniProtKB-KW"/>
</dbReference>
<dbReference type="EMBL" id="CM035416">
    <property type="protein sequence ID" value="KAH7426017.1"/>
    <property type="molecule type" value="Genomic_DNA"/>
</dbReference>
<feature type="region of interest" description="Disordered" evidence="4">
    <location>
        <begin position="1"/>
        <end position="36"/>
    </location>
</feature>
<dbReference type="Pfam" id="PF00468">
    <property type="entry name" value="Ribosomal_L34"/>
    <property type="match status" value="1"/>
</dbReference>
<evidence type="ECO:0000256" key="2">
    <source>
        <dbReference type="ARBA" id="ARBA00022980"/>
    </source>
</evidence>
<dbReference type="GO" id="GO:0005840">
    <property type="term" value="C:ribosome"/>
    <property type="evidence" value="ECO:0007669"/>
    <property type="project" value="UniProtKB-KW"/>
</dbReference>
<accession>A0A8T2TRK6</accession>
<dbReference type="OMA" id="WDLCPKS"/>
<dbReference type="GO" id="GO:0006412">
    <property type="term" value="P:translation"/>
    <property type="evidence" value="ECO:0007669"/>
    <property type="project" value="InterPro"/>
</dbReference>
<comment type="similarity">
    <text evidence="1">Belongs to the bacterial ribosomal protein bL34 family.</text>
</comment>
<reference evidence="5" key="1">
    <citation type="submission" date="2021-08" db="EMBL/GenBank/DDBJ databases">
        <title>WGS assembly of Ceratopteris richardii.</title>
        <authorList>
            <person name="Marchant D.B."/>
            <person name="Chen G."/>
            <person name="Jenkins J."/>
            <person name="Shu S."/>
            <person name="Leebens-Mack J."/>
            <person name="Grimwood J."/>
            <person name="Schmutz J."/>
            <person name="Soltis P."/>
            <person name="Soltis D."/>
            <person name="Chen Z.-H."/>
        </authorList>
    </citation>
    <scope>NUCLEOTIDE SEQUENCE</scope>
    <source>
        <strain evidence="5">Whitten #5841</strain>
        <tissue evidence="5">Leaf</tissue>
    </source>
</reference>
<protein>
    <recommendedName>
        <fullName evidence="7">50S ribosomal protein L34, chloroplastic</fullName>
    </recommendedName>
</protein>
<dbReference type="Proteomes" id="UP000825935">
    <property type="component" value="Chromosome 11"/>
</dbReference>
<dbReference type="HAMAP" id="MF_00391">
    <property type="entry name" value="Ribosomal_bL34"/>
    <property type="match status" value="1"/>
</dbReference>